<dbReference type="GO" id="GO:0005829">
    <property type="term" value="C:cytosol"/>
    <property type="evidence" value="ECO:0007669"/>
    <property type="project" value="TreeGrafter"/>
</dbReference>
<dbReference type="Gene3D" id="3.40.50.920">
    <property type="match status" value="1"/>
</dbReference>
<proteinExistence type="inferred from homology"/>
<dbReference type="Gene3D" id="3.40.50.970">
    <property type="match status" value="2"/>
</dbReference>
<comment type="similarity">
    <text evidence="1">Belongs to the transketolase family.</text>
</comment>
<feature type="binding site" evidence="13">
    <location>
        <position position="503"/>
    </location>
    <ligand>
        <name>thiamine diphosphate</name>
        <dbReference type="ChEBI" id="CHEBI:58937"/>
    </ligand>
</feature>
<evidence type="ECO:0000313" key="17">
    <source>
        <dbReference type="EMBL" id="ABF32560.1"/>
    </source>
</evidence>
<dbReference type="PANTHER" id="PTHR43522:SF2">
    <property type="entry name" value="TRANSKETOLASE 1-RELATED"/>
    <property type="match status" value="1"/>
</dbReference>
<feature type="site" description="Important for catalytic activity" evidence="15">
    <location>
        <position position="332"/>
    </location>
</feature>
<feature type="binding site" evidence="13">
    <location>
        <position position="138"/>
    </location>
    <ligand>
        <name>thiamine diphosphate</name>
        <dbReference type="ChEBI" id="CHEBI:58937"/>
    </ligand>
</feature>
<evidence type="ECO:0000256" key="9">
    <source>
        <dbReference type="ARBA" id="ARBA00049473"/>
    </source>
</evidence>
<dbReference type="FunFam" id="3.40.50.920:FF:000003">
    <property type="entry name" value="Transketolase"/>
    <property type="match status" value="1"/>
</dbReference>
<dbReference type="InterPro" id="IPR005478">
    <property type="entry name" value="Transketolase_bac-like"/>
</dbReference>
<dbReference type="GO" id="GO:0006098">
    <property type="term" value="P:pentose-phosphate shunt"/>
    <property type="evidence" value="ECO:0007669"/>
    <property type="project" value="TreeGrafter"/>
</dbReference>
<reference evidence="17 18" key="1">
    <citation type="journal article" date="2006" name="Proc. Natl. Acad. Sci. U.S.A.">
        <title>Molecular genetic anatomy of inter- and intraserotype variation in the human bacterial pathogen group A Streptococcus.</title>
        <authorList>
            <person name="Beres S.B."/>
            <person name="Richter E.W."/>
            <person name="Nagiec M.J."/>
            <person name="Sumby P."/>
            <person name="Porcella S.F."/>
            <person name="DeLeo F.R."/>
            <person name="Musser J.M."/>
        </authorList>
    </citation>
    <scope>NUCLEOTIDE SEQUENCE [LARGE SCALE GENOMIC DNA]</scope>
    <source>
        <strain evidence="17 18">MGAS9429</strain>
    </source>
</reference>
<dbReference type="GO" id="GO:0004802">
    <property type="term" value="F:transketolase activity"/>
    <property type="evidence" value="ECO:0007669"/>
    <property type="project" value="UniProtKB-UniRule"/>
</dbReference>
<evidence type="ECO:0000256" key="11">
    <source>
        <dbReference type="PIRSR" id="PIRSR605478-1"/>
    </source>
</evidence>
<feature type="site" description="Important for catalytic activity" evidence="15">
    <location>
        <position position="97"/>
    </location>
</feature>
<keyword evidence="7 14" id="KW-0460">Magnesium</keyword>
<dbReference type="EC" id="2.2.1.1" evidence="3 10"/>
<keyword evidence="5 17" id="KW-0808">Transferase</keyword>
<name>Q1JKK9_STRPC</name>
<evidence type="ECO:0000256" key="12">
    <source>
        <dbReference type="PIRSR" id="PIRSR605478-2"/>
    </source>
</evidence>
<feature type="binding site" evidence="12">
    <location>
        <position position="450"/>
    </location>
    <ligand>
        <name>substrate</name>
    </ligand>
</feature>
<feature type="binding site" evidence="14">
    <location>
        <position position="257"/>
    </location>
    <ligand>
        <name>Mg(2+)</name>
        <dbReference type="ChEBI" id="CHEBI:18420"/>
    </ligand>
</feature>
<feature type="binding site" evidence="14">
    <location>
        <position position="227"/>
    </location>
    <ligand>
        <name>Mg(2+)</name>
        <dbReference type="ChEBI" id="CHEBI:18420"/>
    </ligand>
</feature>
<dbReference type="HOGENOM" id="CLU_009227_0_0_9"/>
<comment type="cofactor">
    <cofactor evidence="14">
        <name>Mg(2+)</name>
        <dbReference type="ChEBI" id="CHEBI:18420"/>
    </cofactor>
    <text evidence="14">Binds 1 Mg(2+) ion per subunit. Can also utilize other divalent metal cations, such as Ca(2+), Mn(2+) and Co(2+).</text>
</comment>
<feature type="binding site" evidence="12">
    <location>
        <position position="97"/>
    </location>
    <ligand>
        <name>substrate</name>
    </ligand>
</feature>
<dbReference type="InterPro" id="IPR055152">
    <property type="entry name" value="Transketolase-like_C_2"/>
</dbReference>
<dbReference type="PANTHER" id="PTHR43522">
    <property type="entry name" value="TRANSKETOLASE"/>
    <property type="match status" value="1"/>
</dbReference>
<feature type="binding site" evidence="12">
    <location>
        <position position="332"/>
    </location>
    <ligand>
        <name>substrate</name>
    </ligand>
</feature>
<dbReference type="InterPro" id="IPR033247">
    <property type="entry name" value="Transketolase_fam"/>
</dbReference>
<dbReference type="InterPro" id="IPR005474">
    <property type="entry name" value="Transketolase_N"/>
</dbReference>
<feature type="binding site" evidence="13">
    <location>
        <begin position="186"/>
        <end position="188"/>
    </location>
    <ligand>
        <name>thiamine diphosphate</name>
        <dbReference type="ChEBI" id="CHEBI:58937"/>
    </ligand>
</feature>
<evidence type="ECO:0000256" key="6">
    <source>
        <dbReference type="ARBA" id="ARBA00022723"/>
    </source>
</evidence>
<comment type="cofactor">
    <cofactor evidence="13">
        <name>thiamine diphosphate</name>
        <dbReference type="ChEBI" id="CHEBI:58937"/>
    </cofactor>
    <text evidence="13">Binds 1 thiamine pyrophosphate per subunit. During the reaction, the substrate forms a covalent intermediate with the cofactor.</text>
</comment>
<dbReference type="Proteomes" id="UP000002433">
    <property type="component" value="Chromosome"/>
</dbReference>
<dbReference type="AlphaFoldDB" id="Q1JKK9"/>
<evidence type="ECO:0000256" key="13">
    <source>
        <dbReference type="PIRSR" id="PIRSR605478-3"/>
    </source>
</evidence>
<keyword evidence="8 13" id="KW-0786">Thiamine pyrophosphate</keyword>
<evidence type="ECO:0000256" key="5">
    <source>
        <dbReference type="ARBA" id="ARBA00022679"/>
    </source>
</evidence>
<dbReference type="PROSITE" id="PS00802">
    <property type="entry name" value="TRANSKETOLASE_2"/>
    <property type="match status" value="1"/>
</dbReference>
<gene>
    <name evidence="17" type="primary">tkt</name>
    <name evidence="17" type="ordered locus">MGAS9429_Spy1373</name>
</gene>
<dbReference type="InterPro" id="IPR009014">
    <property type="entry name" value="Transketo_C/PFOR_II"/>
</dbReference>
<feature type="binding site" evidence="12">
    <location>
        <position position="535"/>
    </location>
    <ligand>
        <name>substrate</name>
    </ligand>
</feature>
<dbReference type="Pfam" id="PF00456">
    <property type="entry name" value="Transketolase_N"/>
    <property type="match status" value="1"/>
</dbReference>
<protein>
    <recommendedName>
        <fullName evidence="4 10">Transketolase</fullName>
        <ecNumber evidence="3 10">2.2.1.1</ecNumber>
    </recommendedName>
</protein>
<feature type="binding site" evidence="12">
    <location>
        <position position="423"/>
    </location>
    <ligand>
        <name>substrate</name>
    </ligand>
</feature>
<feature type="binding site" evidence="13">
    <location>
        <position position="228"/>
    </location>
    <ligand>
        <name>thiamine diphosphate</name>
        <dbReference type="ChEBI" id="CHEBI:58937"/>
    </ligand>
</feature>
<feature type="binding site" evidence="13">
    <location>
        <position position="332"/>
    </location>
    <ligand>
        <name>thiamine diphosphate</name>
        <dbReference type="ChEBI" id="CHEBI:58937"/>
    </ligand>
</feature>
<dbReference type="Pfam" id="PF02779">
    <property type="entry name" value="Transket_pyr"/>
    <property type="match status" value="1"/>
</dbReference>
<sequence>MATVSTGSLIFIVKKNSPMMSKLVFFWQNREKEFRDFGGFSEKSVYFCDTIDNRKRLILVVINREVLLMTFDAIDQLAVNTVRTLSMDAIQAANSGHPGLPMGAAPMAYVLWNHFMNINPKTSRNWSNRDRFILSAGHGSAMLYSLLHLAGYDLSVEDLKNFRQWASKTPGHPEVNHTDGVEATTGPLGQGIANAVGMAMAEAHLAAKFNKPGFDIVDHYTFALNGDGDLMEGVSQEAASMAGHLKLGKLVLLYDSNDISLDGPTSMAFTEDVKGRFEAYGWQHILVKDGNDLEEIAAAIEAAKAETEKPTIIEVKTIIGFGAEKQGTSAVHGAPLGAEGIAFAKKAYQWTHQDFEVPAEVTERFAQGLQARGEKAEQAWNDLFAVYEAEYPELAAEYQKAFTNEAAQVELEAHELGSSMASRVSSQQAIQQISEQVASFWGGSADLSASNNTMVKAETDFQPGHYEGRNIWFGVREFAMAAAMNGIALHGGTRVYGGTFFVFSNYLLPAVRMAALQNLPTVYVMTHDSIAVGEDGPTHEPIEQLASVRSMPNFNVIRPADGNETNAAWKRAIAETDRPTMLVLTRQNLPVLEGTKELAEDGLNKGAYILSEAKGDLEGILIATGSEVKLAMDTQEALEAEGIHVRVVSMPSQNIFDEQSAEYKESILPAAVTKRLAIEAGSSFGWAKYVGLAGKTLTIDTWGASAPGNRIFEEYGFTVANATELYKSL</sequence>
<evidence type="ECO:0000256" key="7">
    <source>
        <dbReference type="ARBA" id="ARBA00022842"/>
    </source>
</evidence>
<evidence type="ECO:0000256" key="15">
    <source>
        <dbReference type="PIRSR" id="PIRSR605478-5"/>
    </source>
</evidence>
<dbReference type="CDD" id="cd07033">
    <property type="entry name" value="TPP_PYR_DXS_TK_like"/>
    <property type="match status" value="1"/>
</dbReference>
<comment type="subunit">
    <text evidence="2">Homodimer.</text>
</comment>
<evidence type="ECO:0000313" key="18">
    <source>
        <dbReference type="Proteomes" id="UP000002433"/>
    </source>
</evidence>
<dbReference type="EMBL" id="CP000259">
    <property type="protein sequence ID" value="ABF32560.1"/>
    <property type="molecule type" value="Genomic_DNA"/>
</dbReference>
<dbReference type="CDD" id="cd02012">
    <property type="entry name" value="TPP_TK"/>
    <property type="match status" value="1"/>
</dbReference>
<evidence type="ECO:0000256" key="3">
    <source>
        <dbReference type="ARBA" id="ARBA00013152"/>
    </source>
</evidence>
<dbReference type="InterPro" id="IPR029061">
    <property type="entry name" value="THDP-binding"/>
</dbReference>
<dbReference type="FunFam" id="3.40.50.970:FF:000004">
    <property type="entry name" value="Transketolase"/>
    <property type="match status" value="1"/>
</dbReference>
<feature type="active site" description="Proton donor" evidence="11">
    <location>
        <position position="477"/>
    </location>
</feature>
<dbReference type="InterPro" id="IPR020826">
    <property type="entry name" value="Transketolase_BS"/>
</dbReference>
<feature type="binding site" evidence="12">
    <location>
        <position position="539"/>
    </location>
    <ligand>
        <name>substrate</name>
    </ligand>
</feature>
<evidence type="ECO:0000259" key="16">
    <source>
        <dbReference type="SMART" id="SM00861"/>
    </source>
</evidence>
<dbReference type="PROSITE" id="PS00801">
    <property type="entry name" value="TRANSKETOLASE_1"/>
    <property type="match status" value="1"/>
</dbReference>
<organism evidence="17 18">
    <name type="scientific">Streptococcus pyogenes serotype M12 (strain MGAS9429)</name>
    <dbReference type="NCBI Taxonomy" id="370551"/>
    <lineage>
        <taxon>Bacteria</taxon>
        <taxon>Bacillati</taxon>
        <taxon>Bacillota</taxon>
        <taxon>Bacilli</taxon>
        <taxon>Lactobacillales</taxon>
        <taxon>Streptococcaceae</taxon>
        <taxon>Streptococcus</taxon>
    </lineage>
</organism>
<feature type="domain" description="Transketolase-like pyrimidine-binding" evidence="16">
    <location>
        <begin position="420"/>
        <end position="591"/>
    </location>
</feature>
<feature type="binding site" evidence="12">
    <location>
        <position position="586"/>
    </location>
    <ligand>
        <name>substrate</name>
    </ligand>
</feature>
<dbReference type="SUPFAM" id="SSF52518">
    <property type="entry name" value="Thiamin diphosphate-binding fold (THDP-binding)"/>
    <property type="match status" value="2"/>
</dbReference>
<evidence type="ECO:0000256" key="8">
    <source>
        <dbReference type="ARBA" id="ARBA00023052"/>
    </source>
</evidence>
<evidence type="ECO:0000256" key="14">
    <source>
        <dbReference type="PIRSR" id="PIRSR605478-4"/>
    </source>
</evidence>
<dbReference type="InterPro" id="IPR005475">
    <property type="entry name" value="Transketolase-like_Pyr-bd"/>
</dbReference>
<dbReference type="KEGG" id="spk:MGAS9429_Spy1373"/>
<dbReference type="Pfam" id="PF22613">
    <property type="entry name" value="Transketolase_C_1"/>
    <property type="match status" value="1"/>
</dbReference>
<feature type="binding site" evidence="12">
    <location>
        <position position="527"/>
    </location>
    <ligand>
        <name>substrate</name>
    </ligand>
</feature>
<dbReference type="NCBIfam" id="TIGR00232">
    <property type="entry name" value="tktlase_bact"/>
    <property type="match status" value="1"/>
</dbReference>
<evidence type="ECO:0000256" key="2">
    <source>
        <dbReference type="ARBA" id="ARBA00011738"/>
    </source>
</evidence>
<evidence type="ECO:0000256" key="10">
    <source>
        <dbReference type="NCBIfam" id="TIGR00232"/>
    </source>
</evidence>
<dbReference type="SMART" id="SM00861">
    <property type="entry name" value="Transket_pyr"/>
    <property type="match status" value="1"/>
</dbReference>
<evidence type="ECO:0000256" key="1">
    <source>
        <dbReference type="ARBA" id="ARBA00007131"/>
    </source>
</evidence>
<keyword evidence="6 14" id="KW-0479">Metal-binding</keyword>
<comment type="catalytic activity">
    <reaction evidence="9">
        <text>D-sedoheptulose 7-phosphate + D-glyceraldehyde 3-phosphate = aldehydo-D-ribose 5-phosphate + D-xylulose 5-phosphate</text>
        <dbReference type="Rhea" id="RHEA:10508"/>
        <dbReference type="ChEBI" id="CHEBI:57483"/>
        <dbReference type="ChEBI" id="CHEBI:57737"/>
        <dbReference type="ChEBI" id="CHEBI:58273"/>
        <dbReference type="ChEBI" id="CHEBI:59776"/>
        <dbReference type="EC" id="2.2.1.1"/>
    </reaction>
</comment>
<feature type="binding site" evidence="13">
    <location>
        <position position="257"/>
    </location>
    <ligand>
        <name>thiamine diphosphate</name>
        <dbReference type="ChEBI" id="CHEBI:58937"/>
    </ligand>
</feature>
<dbReference type="SUPFAM" id="SSF52922">
    <property type="entry name" value="TK C-terminal domain-like"/>
    <property type="match status" value="1"/>
</dbReference>
<evidence type="ECO:0000256" key="4">
    <source>
        <dbReference type="ARBA" id="ARBA00016662"/>
    </source>
</evidence>
<dbReference type="GO" id="GO:0046872">
    <property type="term" value="F:metal ion binding"/>
    <property type="evidence" value="ECO:0007669"/>
    <property type="project" value="UniProtKB-KW"/>
</dbReference>
<feature type="binding site" evidence="14">
    <location>
        <position position="259"/>
    </location>
    <ligand>
        <name>Mg(2+)</name>
        <dbReference type="ChEBI" id="CHEBI:18420"/>
    </ligand>
</feature>
<dbReference type="InterPro" id="IPR049557">
    <property type="entry name" value="Transketolase_CS"/>
</dbReference>
<dbReference type="FunFam" id="3.40.50.970:FF:000003">
    <property type="entry name" value="Transketolase"/>
    <property type="match status" value="1"/>
</dbReference>
<accession>Q1JKK9</accession>